<dbReference type="OrthoDB" id="509850at2"/>
<dbReference type="EMBL" id="RCBY01000162">
    <property type="protein sequence ID" value="RQH31836.1"/>
    <property type="molecule type" value="Genomic_DNA"/>
</dbReference>
<evidence type="ECO:0000313" key="1">
    <source>
        <dbReference type="EMBL" id="RQH31836.1"/>
    </source>
</evidence>
<proteinExistence type="predicted"/>
<organism evidence="1 2">
    <name type="scientific">Okeania hirsuta</name>
    <dbReference type="NCBI Taxonomy" id="1458930"/>
    <lineage>
        <taxon>Bacteria</taxon>
        <taxon>Bacillati</taxon>
        <taxon>Cyanobacteriota</taxon>
        <taxon>Cyanophyceae</taxon>
        <taxon>Oscillatoriophycideae</taxon>
        <taxon>Oscillatoriales</taxon>
        <taxon>Microcoleaceae</taxon>
        <taxon>Okeania</taxon>
    </lineage>
</organism>
<gene>
    <name evidence="1" type="ORF">D5R40_22855</name>
</gene>
<keyword evidence="2" id="KW-1185">Reference proteome</keyword>
<accession>A0A3N6P6W7</accession>
<dbReference type="Proteomes" id="UP000269154">
    <property type="component" value="Unassembled WGS sequence"/>
</dbReference>
<dbReference type="RefSeq" id="WP_124155240.1">
    <property type="nucleotide sequence ID" value="NZ_CAWOLW010000071.1"/>
</dbReference>
<comment type="caution">
    <text evidence="1">The sequence shown here is derived from an EMBL/GenBank/DDBJ whole genome shotgun (WGS) entry which is preliminary data.</text>
</comment>
<name>A0A3N6P6W7_9CYAN</name>
<reference evidence="1 2" key="1">
    <citation type="journal article" date="2018" name="ACS Chem. Biol.">
        <title>Ketoreductase domain dysfunction expands chemodiversity: malyngamide biosynthesis in the cyanobacterium Okeania hirsuta.</title>
        <authorList>
            <person name="Moss N.A."/>
            <person name="Leao T."/>
            <person name="Rankin M."/>
            <person name="McCullough T.M."/>
            <person name="Qu P."/>
            <person name="Korobeynikov A."/>
            <person name="Smith J.L."/>
            <person name="Gerwick L."/>
            <person name="Gerwick W.H."/>
        </authorList>
    </citation>
    <scope>NUCLEOTIDE SEQUENCE [LARGE SCALE GENOMIC DNA]</scope>
    <source>
        <strain evidence="1 2">PAB10Feb10-1</strain>
    </source>
</reference>
<sequence>MFFLLKISLNISLLILISSFGREITKLSDYLSQKFIFSNQKKYDLEHIYLSKYSQKINDFQFASAKNKDSILESQKLTKPVHSFFKFQAHNVEVSEDVACTFHITPNHNPKVGKSSLAWFALTRKGGKNVPFSECDCQLNVYSQPRNAESKPIMNPELKGIDTEQYQEIPGAEITFPKAGVYDLEIIGSAKDGKSFKPFKFNYSVTVTGG</sequence>
<dbReference type="AlphaFoldDB" id="A0A3N6P6W7"/>
<protein>
    <submittedName>
        <fullName evidence="1">Uncharacterized protein</fullName>
    </submittedName>
</protein>
<evidence type="ECO:0000313" key="2">
    <source>
        <dbReference type="Proteomes" id="UP000269154"/>
    </source>
</evidence>